<dbReference type="SUPFAM" id="SSF46626">
    <property type="entry name" value="Cytochrome c"/>
    <property type="match status" value="1"/>
</dbReference>
<dbReference type="PANTHER" id="PTHR35008:SF8">
    <property type="entry name" value="ALCOHOL DEHYDROGENASE CYTOCHROME C SUBUNIT"/>
    <property type="match status" value="1"/>
</dbReference>
<keyword evidence="1 4" id="KW-0349">Heme</keyword>
<evidence type="ECO:0000313" key="7">
    <source>
        <dbReference type="EMBL" id="AOZ69546.1"/>
    </source>
</evidence>
<evidence type="ECO:0000256" key="1">
    <source>
        <dbReference type="ARBA" id="ARBA00022617"/>
    </source>
</evidence>
<dbReference type="KEGG" id="rhp:LPB142_09655"/>
<gene>
    <name evidence="7" type="ORF">LPB142_09655</name>
</gene>
<dbReference type="EMBL" id="CP017781">
    <property type="protein sequence ID" value="AOZ69546.1"/>
    <property type="molecule type" value="Genomic_DNA"/>
</dbReference>
<evidence type="ECO:0000259" key="6">
    <source>
        <dbReference type="PROSITE" id="PS51007"/>
    </source>
</evidence>
<sequence length="149" mass="14873">MSSTLFAGALVALALSMGASAALAAEGATIFADVCAACHGPEGVGTPGVAPPLQDPPLWAALGDKAPGFVAGVVISGLSGTIMSQGVGYYGLVMPPQSDYSDEDLAAVASYVLKDLAKVEGVVTPEMVAERRAAPLSHKELMAIRGGGM</sequence>
<dbReference type="PANTHER" id="PTHR35008">
    <property type="entry name" value="BLL4482 PROTEIN-RELATED"/>
    <property type="match status" value="1"/>
</dbReference>
<organism evidence="7 8">
    <name type="scientific">Rhodobacter xanthinilyticus</name>
    <dbReference type="NCBI Taxonomy" id="1850250"/>
    <lineage>
        <taxon>Bacteria</taxon>
        <taxon>Pseudomonadati</taxon>
        <taxon>Pseudomonadota</taxon>
        <taxon>Alphaproteobacteria</taxon>
        <taxon>Rhodobacterales</taxon>
        <taxon>Rhodobacter group</taxon>
        <taxon>Rhodobacter</taxon>
    </lineage>
</organism>
<feature type="signal peptide" evidence="5">
    <location>
        <begin position="1"/>
        <end position="24"/>
    </location>
</feature>
<dbReference type="PROSITE" id="PS51007">
    <property type="entry name" value="CYTC"/>
    <property type="match status" value="1"/>
</dbReference>
<evidence type="ECO:0000256" key="5">
    <source>
        <dbReference type="SAM" id="SignalP"/>
    </source>
</evidence>
<accession>A0A1D9MCG8</accession>
<keyword evidence="2 4" id="KW-0479">Metal-binding</keyword>
<dbReference type="RefSeq" id="WP_071166242.1">
    <property type="nucleotide sequence ID" value="NZ_CP017781.1"/>
</dbReference>
<proteinExistence type="predicted"/>
<reference evidence="7 8" key="1">
    <citation type="submission" date="2016-10" db="EMBL/GenBank/DDBJ databases">
        <title>Rhodobacter sp. LPB0142, isolated from sea water.</title>
        <authorList>
            <person name="Kim E."/>
            <person name="Yi H."/>
        </authorList>
    </citation>
    <scope>NUCLEOTIDE SEQUENCE [LARGE SCALE GENOMIC DNA]</scope>
    <source>
        <strain evidence="7 8">LPB0142</strain>
    </source>
</reference>
<protein>
    <recommendedName>
        <fullName evidence="6">Cytochrome c domain-containing protein</fullName>
    </recommendedName>
</protein>
<dbReference type="Proteomes" id="UP000176562">
    <property type="component" value="Chromosome"/>
</dbReference>
<evidence type="ECO:0000313" key="8">
    <source>
        <dbReference type="Proteomes" id="UP000176562"/>
    </source>
</evidence>
<name>A0A1D9MCG8_9RHOB</name>
<dbReference type="GO" id="GO:0020037">
    <property type="term" value="F:heme binding"/>
    <property type="evidence" value="ECO:0007669"/>
    <property type="project" value="InterPro"/>
</dbReference>
<dbReference type="GO" id="GO:0009055">
    <property type="term" value="F:electron transfer activity"/>
    <property type="evidence" value="ECO:0007669"/>
    <property type="project" value="InterPro"/>
</dbReference>
<dbReference type="Pfam" id="PF00034">
    <property type="entry name" value="Cytochrom_C"/>
    <property type="match status" value="1"/>
</dbReference>
<dbReference type="InterPro" id="IPR036909">
    <property type="entry name" value="Cyt_c-like_dom_sf"/>
</dbReference>
<evidence type="ECO:0000256" key="2">
    <source>
        <dbReference type="ARBA" id="ARBA00022723"/>
    </source>
</evidence>
<evidence type="ECO:0000256" key="4">
    <source>
        <dbReference type="PROSITE-ProRule" id="PRU00433"/>
    </source>
</evidence>
<evidence type="ECO:0000256" key="3">
    <source>
        <dbReference type="ARBA" id="ARBA00023004"/>
    </source>
</evidence>
<dbReference type="STRING" id="1850250.LPB142_09655"/>
<feature type="chain" id="PRO_5009443606" description="Cytochrome c domain-containing protein" evidence="5">
    <location>
        <begin position="25"/>
        <end position="149"/>
    </location>
</feature>
<dbReference type="GO" id="GO:0046872">
    <property type="term" value="F:metal ion binding"/>
    <property type="evidence" value="ECO:0007669"/>
    <property type="project" value="UniProtKB-KW"/>
</dbReference>
<dbReference type="InterPro" id="IPR009056">
    <property type="entry name" value="Cyt_c-like_dom"/>
</dbReference>
<dbReference type="Gene3D" id="1.10.760.10">
    <property type="entry name" value="Cytochrome c-like domain"/>
    <property type="match status" value="1"/>
</dbReference>
<dbReference type="AlphaFoldDB" id="A0A1D9MCG8"/>
<keyword evidence="8" id="KW-1185">Reference proteome</keyword>
<feature type="domain" description="Cytochrome c" evidence="6">
    <location>
        <begin position="22"/>
        <end position="116"/>
    </location>
</feature>
<dbReference type="InterPro" id="IPR051459">
    <property type="entry name" value="Cytochrome_c-type_DH"/>
</dbReference>
<keyword evidence="3 4" id="KW-0408">Iron</keyword>
<keyword evidence="5" id="KW-0732">Signal</keyword>